<gene>
    <name evidence="1" type="ORF">ACFPZN_54480</name>
</gene>
<comment type="caution">
    <text evidence="1">The sequence shown here is derived from an EMBL/GenBank/DDBJ whole genome shotgun (WGS) entry which is preliminary data.</text>
</comment>
<evidence type="ECO:0000313" key="1">
    <source>
        <dbReference type="EMBL" id="MFC5754680.1"/>
    </source>
</evidence>
<organism evidence="1 2">
    <name type="scientific">Actinomadura rugatobispora</name>
    <dbReference type="NCBI Taxonomy" id="1994"/>
    <lineage>
        <taxon>Bacteria</taxon>
        <taxon>Bacillati</taxon>
        <taxon>Actinomycetota</taxon>
        <taxon>Actinomycetes</taxon>
        <taxon>Streptosporangiales</taxon>
        <taxon>Thermomonosporaceae</taxon>
        <taxon>Actinomadura</taxon>
    </lineage>
</organism>
<evidence type="ECO:0000313" key="2">
    <source>
        <dbReference type="Proteomes" id="UP001596074"/>
    </source>
</evidence>
<dbReference type="SUPFAM" id="SSF48371">
    <property type="entry name" value="ARM repeat"/>
    <property type="match status" value="1"/>
</dbReference>
<dbReference type="InterPro" id="IPR011989">
    <property type="entry name" value="ARM-like"/>
</dbReference>
<dbReference type="Gene3D" id="1.25.10.10">
    <property type="entry name" value="Leucine-rich Repeat Variant"/>
    <property type="match status" value="1"/>
</dbReference>
<dbReference type="Pfam" id="PF01816">
    <property type="entry name" value="LRV"/>
    <property type="match status" value="1"/>
</dbReference>
<evidence type="ECO:0008006" key="3">
    <source>
        <dbReference type="Google" id="ProtNLM"/>
    </source>
</evidence>
<protein>
    <recommendedName>
        <fullName evidence="3">HEAT repeat domain-containing protein</fullName>
    </recommendedName>
</protein>
<name>A0ABW1AJS8_9ACTN</name>
<dbReference type="RefSeq" id="WP_378293020.1">
    <property type="nucleotide sequence ID" value="NZ_JBHSON010000172.1"/>
</dbReference>
<reference evidence="2" key="1">
    <citation type="journal article" date="2019" name="Int. J. Syst. Evol. Microbiol.">
        <title>The Global Catalogue of Microorganisms (GCM) 10K type strain sequencing project: providing services to taxonomists for standard genome sequencing and annotation.</title>
        <authorList>
            <consortium name="The Broad Institute Genomics Platform"/>
            <consortium name="The Broad Institute Genome Sequencing Center for Infectious Disease"/>
            <person name="Wu L."/>
            <person name="Ma J."/>
        </authorList>
    </citation>
    <scope>NUCLEOTIDE SEQUENCE [LARGE SCALE GENOMIC DNA]</scope>
    <source>
        <strain evidence="2">KCTC 42087</strain>
    </source>
</reference>
<dbReference type="EMBL" id="JBHSON010000172">
    <property type="protein sequence ID" value="MFC5754680.1"/>
    <property type="molecule type" value="Genomic_DNA"/>
</dbReference>
<keyword evidence="2" id="KW-1185">Reference proteome</keyword>
<dbReference type="InterPro" id="IPR004830">
    <property type="entry name" value="LRR_variant"/>
</dbReference>
<accession>A0ABW1AJS8</accession>
<dbReference type="InterPro" id="IPR016024">
    <property type="entry name" value="ARM-type_fold"/>
</dbReference>
<proteinExistence type="predicted"/>
<dbReference type="Proteomes" id="UP001596074">
    <property type="component" value="Unassembled WGS sequence"/>
</dbReference>
<sequence length="144" mass="15903">MSGTPSRANQLAGYRRVLEARGRHTPPERLHELAEDPLPAVRIAIAKNPQTPPQVLRRLADDEHPTVAWNALLRPQMPETGLRRLAELESRNHGRRNLALREAIAHHPNAPEPLRTELTSTGTCRDAITCATMRAALSRAANPG</sequence>